<accession>A0AAV5JZQ5</accession>
<dbReference type="EMBL" id="BPVZ01000046">
    <property type="protein sequence ID" value="GKV16713.1"/>
    <property type="molecule type" value="Genomic_DNA"/>
</dbReference>
<reference evidence="2 3" key="1">
    <citation type="journal article" date="2021" name="Commun. Biol.">
        <title>The genome of Shorea leprosula (Dipterocarpaceae) highlights the ecological relevance of drought in aseasonal tropical rainforests.</title>
        <authorList>
            <person name="Ng K.K.S."/>
            <person name="Kobayashi M.J."/>
            <person name="Fawcett J.A."/>
            <person name="Hatakeyama M."/>
            <person name="Paape T."/>
            <person name="Ng C.H."/>
            <person name="Ang C.C."/>
            <person name="Tnah L.H."/>
            <person name="Lee C.T."/>
            <person name="Nishiyama T."/>
            <person name="Sese J."/>
            <person name="O'Brien M.J."/>
            <person name="Copetti D."/>
            <person name="Mohd Noor M.I."/>
            <person name="Ong R.C."/>
            <person name="Putra M."/>
            <person name="Sireger I.Z."/>
            <person name="Indrioko S."/>
            <person name="Kosugi Y."/>
            <person name="Izuno A."/>
            <person name="Isagi Y."/>
            <person name="Lee S.L."/>
            <person name="Shimizu K.K."/>
        </authorList>
    </citation>
    <scope>NUCLEOTIDE SEQUENCE [LARGE SCALE GENOMIC DNA]</scope>
    <source>
        <strain evidence="2">214</strain>
    </source>
</reference>
<feature type="compositionally biased region" description="Low complexity" evidence="1">
    <location>
        <begin position="19"/>
        <end position="32"/>
    </location>
</feature>
<dbReference type="AlphaFoldDB" id="A0AAV5JZQ5"/>
<feature type="region of interest" description="Disordered" evidence="1">
    <location>
        <begin position="108"/>
        <end position="132"/>
    </location>
</feature>
<evidence type="ECO:0000256" key="1">
    <source>
        <dbReference type="SAM" id="MobiDB-lite"/>
    </source>
</evidence>
<evidence type="ECO:0000313" key="3">
    <source>
        <dbReference type="Proteomes" id="UP001054252"/>
    </source>
</evidence>
<proteinExistence type="predicted"/>
<organism evidence="2 3">
    <name type="scientific">Rubroshorea leprosula</name>
    <dbReference type="NCBI Taxonomy" id="152421"/>
    <lineage>
        <taxon>Eukaryota</taxon>
        <taxon>Viridiplantae</taxon>
        <taxon>Streptophyta</taxon>
        <taxon>Embryophyta</taxon>
        <taxon>Tracheophyta</taxon>
        <taxon>Spermatophyta</taxon>
        <taxon>Magnoliopsida</taxon>
        <taxon>eudicotyledons</taxon>
        <taxon>Gunneridae</taxon>
        <taxon>Pentapetalae</taxon>
        <taxon>rosids</taxon>
        <taxon>malvids</taxon>
        <taxon>Malvales</taxon>
        <taxon>Dipterocarpaceae</taxon>
        <taxon>Rubroshorea</taxon>
    </lineage>
</organism>
<gene>
    <name evidence="2" type="ORF">SLEP1_g27315</name>
</gene>
<sequence>MDKTPQILGQKKKIVGLTSSPPNSLSSPLSSPFNPRRAVLHRVLEGTQPLGFVGTQELGSFENPWVLSRTQALGSRKNQGARFLLKPRPWAEPKRWVLEGTQLPGFEKKPSTWVPSRTQALGSRKNPDAGFLLEPRQLGSSQDLGSNEPNTWVLTNPAPGFFLEPKAWVPTNPALGFSKEPSHLGSRKNPGARFLLEPRRLGSFENPAPGFFPRPQELGRFEKEDAGGRR</sequence>
<name>A0AAV5JZQ5_9ROSI</name>
<protein>
    <submittedName>
        <fullName evidence="2">Uncharacterized protein</fullName>
    </submittedName>
</protein>
<keyword evidence="3" id="KW-1185">Reference proteome</keyword>
<feature type="region of interest" description="Disordered" evidence="1">
    <location>
        <begin position="1"/>
        <end position="32"/>
    </location>
</feature>
<feature type="compositionally biased region" description="Basic and acidic residues" evidence="1">
    <location>
        <begin position="217"/>
        <end position="230"/>
    </location>
</feature>
<feature type="region of interest" description="Disordered" evidence="1">
    <location>
        <begin position="205"/>
        <end position="230"/>
    </location>
</feature>
<comment type="caution">
    <text evidence="2">The sequence shown here is derived from an EMBL/GenBank/DDBJ whole genome shotgun (WGS) entry which is preliminary data.</text>
</comment>
<dbReference type="Proteomes" id="UP001054252">
    <property type="component" value="Unassembled WGS sequence"/>
</dbReference>
<evidence type="ECO:0000313" key="2">
    <source>
        <dbReference type="EMBL" id="GKV16713.1"/>
    </source>
</evidence>